<dbReference type="InterPro" id="IPR007487">
    <property type="entry name" value="ABC_transpt-TYRBP-like"/>
</dbReference>
<sequence length="340" mass="35839">MSKNAYSLPEDKRFSGAMKRRGFITLAGGALAWATAARAQQVKRVSRIGLFLPPPRNSEVDAFLVALRGLGWVEGENVHVEYRDADGDDNRLPALAAELVALGVDVLVTATFPGVLAAHRATTTIPTVMIVGPDLVTLGLAASMAHPGGNITGQTFFLTELAAKRLEVLASIAPSMTRAGVLMQRGNPLNNGTMSAMTNAARAMKVELRPIELDVPGDLDNALSIVGSSAMDGLVITDANAFVTNSALVSAIVDKCRVPSIAAPIVASRGGALVGYGVDFTSMFRRATVFVDKILKGANPADIPIEQPTQFKTVINLKTAKALGLEIPQSLQVRADEVIE</sequence>
<dbReference type="PANTHER" id="PTHR35271:SF1">
    <property type="entry name" value="ABC TRANSPORTER, SUBSTRATE-BINDING LIPOPROTEIN"/>
    <property type="match status" value="1"/>
</dbReference>
<proteinExistence type="predicted"/>
<organism evidence="1 2">
    <name type="scientific">Bradyrhizobium japonicum</name>
    <dbReference type="NCBI Taxonomy" id="375"/>
    <lineage>
        <taxon>Bacteria</taxon>
        <taxon>Pseudomonadati</taxon>
        <taxon>Pseudomonadota</taxon>
        <taxon>Alphaproteobacteria</taxon>
        <taxon>Hyphomicrobiales</taxon>
        <taxon>Nitrobacteraceae</taxon>
        <taxon>Bradyrhizobium</taxon>
    </lineage>
</organism>
<dbReference type="Pfam" id="PF04392">
    <property type="entry name" value="ABC_sub_bind"/>
    <property type="match status" value="1"/>
</dbReference>
<dbReference type="CDD" id="cd06325">
    <property type="entry name" value="PBP1_ABC_unchar_transporter"/>
    <property type="match status" value="1"/>
</dbReference>
<dbReference type="Gene3D" id="3.40.50.2300">
    <property type="match status" value="2"/>
</dbReference>
<protein>
    <submittedName>
        <fullName evidence="1">ABC transporter substrate-binding protein</fullName>
    </submittedName>
</protein>
<dbReference type="Proteomes" id="UP000181962">
    <property type="component" value="Chromosome"/>
</dbReference>
<dbReference type="PANTHER" id="PTHR35271">
    <property type="entry name" value="ABC TRANSPORTER, SUBSTRATE-BINDING LIPOPROTEIN-RELATED"/>
    <property type="match status" value="1"/>
</dbReference>
<accession>A0A1L3FDJ3</accession>
<evidence type="ECO:0000313" key="1">
    <source>
        <dbReference type="EMBL" id="APG11375.1"/>
    </source>
</evidence>
<name>A0A1L3FDJ3_BRAJP</name>
<gene>
    <name evidence="1" type="ORF">BKD09_23865</name>
</gene>
<evidence type="ECO:0000313" key="2">
    <source>
        <dbReference type="Proteomes" id="UP000181962"/>
    </source>
</evidence>
<reference evidence="1 2" key="1">
    <citation type="submission" date="2016-11" db="EMBL/GenBank/DDBJ databases">
        <title>Complete Genome Sequence of Bradyrhizobium sp. strain J5, an isolated from soybean nodule in Hokkaido.</title>
        <authorList>
            <person name="Kanehara K."/>
        </authorList>
    </citation>
    <scope>NUCLEOTIDE SEQUENCE [LARGE SCALE GENOMIC DNA]</scope>
    <source>
        <strain evidence="1 2">J5</strain>
    </source>
</reference>
<dbReference type="EMBL" id="CP017637">
    <property type="protein sequence ID" value="APG11375.1"/>
    <property type="molecule type" value="Genomic_DNA"/>
</dbReference>
<dbReference type="AlphaFoldDB" id="A0A1L3FDJ3"/>